<dbReference type="AlphaFoldDB" id="A0A1Z3HJK8"/>
<proteinExistence type="predicted"/>
<dbReference type="GO" id="GO:0016020">
    <property type="term" value="C:membrane"/>
    <property type="evidence" value="ECO:0007669"/>
    <property type="project" value="TreeGrafter"/>
</dbReference>
<dbReference type="EMBL" id="CP021983">
    <property type="protein sequence ID" value="ASC70488.1"/>
    <property type="molecule type" value="Genomic_DNA"/>
</dbReference>
<name>A0A1Z3HJK8_9CYAN</name>
<dbReference type="PANTHER" id="PTHR43272:SF33">
    <property type="entry name" value="AMP-BINDING DOMAIN-CONTAINING PROTEIN-RELATED"/>
    <property type="match status" value="1"/>
</dbReference>
<evidence type="ECO:0000256" key="3">
    <source>
        <dbReference type="SAM" id="MobiDB-lite"/>
    </source>
</evidence>
<feature type="domain" description="AMP-dependent synthetase/ligase" evidence="4">
    <location>
        <begin position="28"/>
        <end position="484"/>
    </location>
</feature>
<dbReference type="PANTHER" id="PTHR43272">
    <property type="entry name" value="LONG-CHAIN-FATTY-ACID--COA LIGASE"/>
    <property type="match status" value="1"/>
</dbReference>
<dbReference type="Proteomes" id="UP000191901">
    <property type="component" value="Chromosome"/>
</dbReference>
<dbReference type="KEGG" id="hhg:XM38_014270"/>
<gene>
    <name evidence="5" type="ORF">XM38_014270</name>
</gene>
<dbReference type="InterPro" id="IPR000873">
    <property type="entry name" value="AMP-dep_synth/lig_dom"/>
</dbReference>
<accession>A0A1Z3HJK8</accession>
<dbReference type="RefSeq" id="WP_225889200.1">
    <property type="nucleotide sequence ID" value="NZ_CP021983.2"/>
</dbReference>
<evidence type="ECO:0000256" key="1">
    <source>
        <dbReference type="ARBA" id="ARBA00022741"/>
    </source>
</evidence>
<evidence type="ECO:0000313" key="6">
    <source>
        <dbReference type="Proteomes" id="UP000191901"/>
    </source>
</evidence>
<protein>
    <submittedName>
        <fullName evidence="5">AMP forming long-chain acyl-CoA synthetase</fullName>
    </submittedName>
</protein>
<keyword evidence="6" id="KW-1185">Reference proteome</keyword>
<reference evidence="5 6" key="1">
    <citation type="journal article" date="2016" name="Biochim. Biophys. Acta">
        <title>Characterization of red-shifted phycobilisomes isolated from the chlorophyll f-containing cyanobacterium Halomicronema hongdechloris.</title>
        <authorList>
            <person name="Li Y."/>
            <person name="Lin Y."/>
            <person name="Garvey C.J."/>
            <person name="Birch D."/>
            <person name="Corkery R.W."/>
            <person name="Loughlin P.C."/>
            <person name="Scheer H."/>
            <person name="Willows R.D."/>
            <person name="Chen M."/>
        </authorList>
    </citation>
    <scope>NUCLEOTIDE SEQUENCE [LARGE SCALE GENOMIC DNA]</scope>
    <source>
        <strain evidence="5 6">C2206</strain>
    </source>
</reference>
<organism evidence="5 6">
    <name type="scientific">Halomicronema hongdechloris C2206</name>
    <dbReference type="NCBI Taxonomy" id="1641165"/>
    <lineage>
        <taxon>Bacteria</taxon>
        <taxon>Bacillati</taxon>
        <taxon>Cyanobacteriota</taxon>
        <taxon>Cyanophyceae</taxon>
        <taxon>Nodosilineales</taxon>
        <taxon>Nodosilineaceae</taxon>
        <taxon>Halomicronema</taxon>
    </lineage>
</organism>
<dbReference type="InterPro" id="IPR042099">
    <property type="entry name" value="ANL_N_sf"/>
</dbReference>
<keyword evidence="1" id="KW-0547">Nucleotide-binding</keyword>
<dbReference type="Pfam" id="PF23562">
    <property type="entry name" value="AMP-binding_C_3"/>
    <property type="match status" value="1"/>
</dbReference>
<evidence type="ECO:0000259" key="4">
    <source>
        <dbReference type="Pfam" id="PF00501"/>
    </source>
</evidence>
<keyword evidence="2" id="KW-0067">ATP-binding</keyword>
<dbReference type="Gene3D" id="3.40.50.12780">
    <property type="entry name" value="N-terminal domain of ligase-like"/>
    <property type="match status" value="1"/>
</dbReference>
<feature type="region of interest" description="Disordered" evidence="3">
    <location>
        <begin position="655"/>
        <end position="680"/>
    </location>
</feature>
<dbReference type="SUPFAM" id="SSF56801">
    <property type="entry name" value="Acetyl-CoA synthetase-like"/>
    <property type="match status" value="1"/>
</dbReference>
<evidence type="ECO:0000256" key="2">
    <source>
        <dbReference type="ARBA" id="ARBA00022840"/>
    </source>
</evidence>
<dbReference type="GO" id="GO:0004467">
    <property type="term" value="F:long-chain fatty acid-CoA ligase activity"/>
    <property type="evidence" value="ECO:0007669"/>
    <property type="project" value="TreeGrafter"/>
</dbReference>
<sequence length="688" mass="75862">MVSVPTIYFASLPPGDLMKAMTLLDLLDRACDRTPHDQAIGHWQQGAWRFLSNQALRTAAEEVALGLHQVGLQRGDRVALVMHSHVDFAIADLGCLLAGVVDVPIDLTQTIENILFIVQHTEAKALIISDLDLLYQLLPYVWEAPSLQTVVVAQVPEPWGEVRRGLMAAGDGADIGPLPPPQACLQIPHFLCDSQGGQPCAAVPLPQCVSLYALKELRQWGRQTWSQQAVISLRQAIHPEDVATILYIASDGWRPHGVVLSHGNITANVLAAFSSYPDLRPGPDEVALLFLPLTHIFARVFLYGHLAYGHSIYLSDANHLLKHLRRVQPTILITVPRLLEKLHERILEAGTHLGRFDQAVLRWALGLGRRFQPGQSPQGLYRLQLQLATRLVFHRWRMLFGGRLRACICGGAALRPELTRLFSAAGVPVLQGYGLTEASGVLAYNRGPYQQAGTVGLPIPGAEVAIGADGEILVRGPFVMPGYYRDPEATGQVLEPDGWLHTGDLGSLSPEGLLTITGVKKARFKLSTGKYVSPQPLEAEMMRSQLVAHAIAVGANHKFCGMLIVPNWAVLADHAQEWDLDLSQPDRCRQSRLLGIYQRLIDAANCHLPYWSTVRRFRLLATELTRENGLLRPDGQVDRQAVWRHFATEIAELYGDQPMPEDQAGDEISTADASTLGAEPVRCMREHR</sequence>
<dbReference type="GO" id="GO:0005524">
    <property type="term" value="F:ATP binding"/>
    <property type="evidence" value="ECO:0007669"/>
    <property type="project" value="UniProtKB-KW"/>
</dbReference>
<evidence type="ECO:0000313" key="5">
    <source>
        <dbReference type="EMBL" id="ASC70488.1"/>
    </source>
</evidence>
<dbReference type="Pfam" id="PF00501">
    <property type="entry name" value="AMP-binding"/>
    <property type="match status" value="1"/>
</dbReference>